<dbReference type="Proteomes" id="UP001159363">
    <property type="component" value="Chromosome X"/>
</dbReference>
<comment type="caution">
    <text evidence="1">The sequence shown here is derived from an EMBL/GenBank/DDBJ whole genome shotgun (WGS) entry which is preliminary data.</text>
</comment>
<accession>A0ABQ9HLN4</accession>
<keyword evidence="2" id="KW-1185">Reference proteome</keyword>
<evidence type="ECO:0008006" key="3">
    <source>
        <dbReference type="Google" id="ProtNLM"/>
    </source>
</evidence>
<dbReference type="PANTHER" id="PTHR45749">
    <property type="match status" value="1"/>
</dbReference>
<dbReference type="PANTHER" id="PTHR45749:SF21">
    <property type="entry name" value="DUF4371 DOMAIN-CONTAINING PROTEIN"/>
    <property type="match status" value="1"/>
</dbReference>
<evidence type="ECO:0000313" key="1">
    <source>
        <dbReference type="EMBL" id="KAJ8884813.1"/>
    </source>
</evidence>
<sequence length="214" mass="24837">MPNTQDLKYKVLSKLFVPDASFSFPVSEFNQRKLKFQHKWLDKWECLAYSKLTDEAFCNYCILLSSDCLGKGTHQNIGSLTTSPFWKWKNGIEKITKQRKNVNKIELHGSQLKKLLFSVEKMGYLSEEIMTVIIQQKFVTPINNNANCFSILGDETLDVSGQEQFSLCIRYVYNEGKAVLREDFLYFLPIYDMSSKKMFKTILNTCENLGLNMD</sequence>
<evidence type="ECO:0000313" key="2">
    <source>
        <dbReference type="Proteomes" id="UP001159363"/>
    </source>
</evidence>
<protein>
    <recommendedName>
        <fullName evidence="3">Zinc finger MYM-type protein 1-like</fullName>
    </recommendedName>
</protein>
<dbReference type="EMBL" id="JARBHB010000004">
    <property type="protein sequence ID" value="KAJ8884813.1"/>
    <property type="molecule type" value="Genomic_DNA"/>
</dbReference>
<organism evidence="1 2">
    <name type="scientific">Dryococelus australis</name>
    <dbReference type="NCBI Taxonomy" id="614101"/>
    <lineage>
        <taxon>Eukaryota</taxon>
        <taxon>Metazoa</taxon>
        <taxon>Ecdysozoa</taxon>
        <taxon>Arthropoda</taxon>
        <taxon>Hexapoda</taxon>
        <taxon>Insecta</taxon>
        <taxon>Pterygota</taxon>
        <taxon>Neoptera</taxon>
        <taxon>Polyneoptera</taxon>
        <taxon>Phasmatodea</taxon>
        <taxon>Verophasmatodea</taxon>
        <taxon>Anareolatae</taxon>
        <taxon>Phasmatidae</taxon>
        <taxon>Eurycanthinae</taxon>
        <taxon>Dryococelus</taxon>
    </lineage>
</organism>
<name>A0ABQ9HLN4_9NEOP</name>
<gene>
    <name evidence="1" type="ORF">PR048_011009</name>
</gene>
<reference evidence="1 2" key="1">
    <citation type="submission" date="2023-02" db="EMBL/GenBank/DDBJ databases">
        <title>LHISI_Scaffold_Assembly.</title>
        <authorList>
            <person name="Stuart O.P."/>
            <person name="Cleave R."/>
            <person name="Magrath M.J.L."/>
            <person name="Mikheyev A.S."/>
        </authorList>
    </citation>
    <scope>NUCLEOTIDE SEQUENCE [LARGE SCALE GENOMIC DNA]</scope>
    <source>
        <strain evidence="1">Daus_M_001</strain>
        <tissue evidence="1">Leg muscle</tissue>
    </source>
</reference>
<proteinExistence type="predicted"/>